<gene>
    <name evidence="4" type="ORF">DNX69_22055</name>
</gene>
<dbReference type="PROSITE" id="PS51371">
    <property type="entry name" value="CBS"/>
    <property type="match status" value="2"/>
</dbReference>
<dbReference type="InterPro" id="IPR000644">
    <property type="entry name" value="CBS_dom"/>
</dbReference>
<comment type="caution">
    <text evidence="4">The sequence shown here is derived from an EMBL/GenBank/DDBJ whole genome shotgun (WGS) entry which is preliminary data.</text>
</comment>
<dbReference type="InterPro" id="IPR046342">
    <property type="entry name" value="CBS_dom_sf"/>
</dbReference>
<keyword evidence="4" id="KW-0418">Kinase</keyword>
<dbReference type="PANTHER" id="PTHR43080">
    <property type="entry name" value="CBS DOMAIN-CONTAINING PROTEIN CBSX3, MITOCHONDRIAL"/>
    <property type="match status" value="1"/>
</dbReference>
<feature type="domain" description="CBS" evidence="3">
    <location>
        <begin position="97"/>
        <end position="153"/>
    </location>
</feature>
<accession>A0A323UGF7</accession>
<protein>
    <submittedName>
        <fullName evidence="4">Histidine kinase</fullName>
    </submittedName>
</protein>
<dbReference type="RefSeq" id="WP_110788123.1">
    <property type="nucleotide sequence ID" value="NZ_QKQS01000026.1"/>
</dbReference>
<proteinExistence type="predicted"/>
<dbReference type="EMBL" id="QKQS01000026">
    <property type="protein sequence ID" value="PZA10016.1"/>
    <property type="molecule type" value="Genomic_DNA"/>
</dbReference>
<evidence type="ECO:0000256" key="2">
    <source>
        <dbReference type="PROSITE-ProRule" id="PRU00703"/>
    </source>
</evidence>
<keyword evidence="4" id="KW-0808">Transferase</keyword>
<dbReference type="SUPFAM" id="SSF54631">
    <property type="entry name" value="CBS-domain pair"/>
    <property type="match status" value="1"/>
</dbReference>
<keyword evidence="1 2" id="KW-0129">CBS domain</keyword>
<dbReference type="OrthoDB" id="7871683at2"/>
<dbReference type="Pfam" id="PF00571">
    <property type="entry name" value="CBS"/>
    <property type="match status" value="2"/>
</dbReference>
<evidence type="ECO:0000256" key="1">
    <source>
        <dbReference type="ARBA" id="ARBA00023122"/>
    </source>
</evidence>
<dbReference type="Proteomes" id="UP000248134">
    <property type="component" value="Unassembled WGS sequence"/>
</dbReference>
<feature type="domain" description="CBS" evidence="3">
    <location>
        <begin position="7"/>
        <end position="63"/>
    </location>
</feature>
<dbReference type="CDD" id="cd04586">
    <property type="entry name" value="CBS_pair_BON_assoc"/>
    <property type="match status" value="1"/>
</dbReference>
<dbReference type="InterPro" id="IPR051257">
    <property type="entry name" value="Diverse_CBS-Domain"/>
</dbReference>
<organism evidence="4 5">
    <name type="scientific">Rhodopseudomonas palustris</name>
    <dbReference type="NCBI Taxonomy" id="1076"/>
    <lineage>
        <taxon>Bacteria</taxon>
        <taxon>Pseudomonadati</taxon>
        <taxon>Pseudomonadota</taxon>
        <taxon>Alphaproteobacteria</taxon>
        <taxon>Hyphomicrobiales</taxon>
        <taxon>Nitrobacteraceae</taxon>
        <taxon>Rhodopseudomonas</taxon>
    </lineage>
</organism>
<name>A0A323UGF7_RHOPL</name>
<sequence length="338" mass="36835">MKAVDVMTTAIVTVQPDTPVHAIAETLLKHGISAVPVIDGGGAPIGIVSEGDLMPRADSDREARHDWWLQILSEGEAVHPDYVRFLKSDTRTAKDVMVGPVVTVEETTALADIADLLVEKRIKRVPVVRSGRIVGIVSRADLLKTMTGLNHSGGDPVHDDPNAWPTPSDKLAALTRPAARPAAPPQGAAADDLSAAAFRELGIEHEHEEDEKRKHAKELADEKHHRLASDMLASHLSDETWQKLLRNARSAAKKGEQESLLLRFPAELCTDHGRAVNAPDPEWPSTLRGMAADIYLRWKAELRPHGFVLQARVVDFPDGIPGDIGLFLSWGKSEAAHH</sequence>
<evidence type="ECO:0000259" key="3">
    <source>
        <dbReference type="PROSITE" id="PS51371"/>
    </source>
</evidence>
<evidence type="ECO:0000313" key="5">
    <source>
        <dbReference type="Proteomes" id="UP000248134"/>
    </source>
</evidence>
<evidence type="ECO:0000313" key="4">
    <source>
        <dbReference type="EMBL" id="PZA10016.1"/>
    </source>
</evidence>
<dbReference type="Gene3D" id="3.10.580.10">
    <property type="entry name" value="CBS-domain"/>
    <property type="match status" value="1"/>
</dbReference>
<dbReference type="AlphaFoldDB" id="A0A323UGF7"/>
<dbReference type="SMART" id="SM00116">
    <property type="entry name" value="CBS"/>
    <property type="match status" value="2"/>
</dbReference>
<dbReference type="GO" id="GO:0016301">
    <property type="term" value="F:kinase activity"/>
    <property type="evidence" value="ECO:0007669"/>
    <property type="project" value="UniProtKB-KW"/>
</dbReference>
<reference evidence="4 5" key="1">
    <citation type="submission" date="2018-06" db="EMBL/GenBank/DDBJ databases">
        <title>Draft Whole-Genome Sequence of the purple photosynthetic bacterium Rhodospeudomonas palustris XCP.</title>
        <authorList>
            <person name="Rayyan A."/>
            <person name="Meyer T.E."/>
            <person name="Kyndt J.A."/>
        </authorList>
    </citation>
    <scope>NUCLEOTIDE SEQUENCE [LARGE SCALE GENOMIC DNA]</scope>
    <source>
        <strain evidence="4 5">XCP</strain>
    </source>
</reference>
<dbReference type="PANTHER" id="PTHR43080:SF26">
    <property type="entry name" value="REGULATORY PROTEIN"/>
    <property type="match status" value="1"/>
</dbReference>